<sequence>MGDIGMDCNIGINDIFRTHNISPKLEINQDDSSVLECSICHDRAAGKHYSVVSCNGCKGFFRRTIRRNYKYTCRFDKKCIIDKLSRANCRACRFDRCIHFGMKIDAVQNERDLIGKRANSSYKGGIKTESESPPAKSMLIHRLSQTEFDGTKQNWSSSKSILMSLLHFERKMKHMRDTVIKKTNEFDFSLTSEHINNKEDGRVASVNDIFTSLSATTELTLNWAFSLAPFAELSNPDKVVLLKNFAPQNVVLCLAFRSMANKGHLTLLNDCIIDNKTDDINHGNFYKNDCERIMRECVDEMFRLQVDDVEFVALKAAALFNNTAPGISKEGALRVLDIKKKVLRALTEYVQNKINDPSRIGDLVFSISSSLRVLASSVVENVLLSSLIGIARMDSLITEYILHQDKQTDQDDNASTNQDSGCTSSPEQNISPIPYLNEHITGNIGQMIHKHHDKQFGDIGGAFANLQASNGPTHHQHLQGSQATYFPEMKIDFGQNHFRTYHDMDMSKLSYQHHIAQIPNLMSWHVGNGSGESIGEPFSSSASMPLLPGNQQGHGQF</sequence>
<protein>
    <submittedName>
        <fullName evidence="2">Nuclear receptor</fullName>
    </submittedName>
</protein>
<dbReference type="WBParaSite" id="RSKR_0001067400.1">
    <property type="protein sequence ID" value="RSKR_0001067400.1"/>
    <property type="gene ID" value="RSKR_0001067400"/>
</dbReference>
<evidence type="ECO:0000313" key="1">
    <source>
        <dbReference type="Proteomes" id="UP000095286"/>
    </source>
</evidence>
<reference evidence="2" key="1">
    <citation type="submission" date="2016-11" db="UniProtKB">
        <authorList>
            <consortium name="WormBaseParasite"/>
        </authorList>
    </citation>
    <scope>IDENTIFICATION</scope>
    <source>
        <strain evidence="2">KR3021</strain>
    </source>
</reference>
<accession>A0AC35UEG0</accession>
<dbReference type="Proteomes" id="UP000095286">
    <property type="component" value="Unplaced"/>
</dbReference>
<name>A0AC35UEG0_9BILA</name>
<organism evidence="1 2">
    <name type="scientific">Rhabditophanes sp. KR3021</name>
    <dbReference type="NCBI Taxonomy" id="114890"/>
    <lineage>
        <taxon>Eukaryota</taxon>
        <taxon>Metazoa</taxon>
        <taxon>Ecdysozoa</taxon>
        <taxon>Nematoda</taxon>
        <taxon>Chromadorea</taxon>
        <taxon>Rhabditida</taxon>
        <taxon>Tylenchina</taxon>
        <taxon>Panagrolaimomorpha</taxon>
        <taxon>Strongyloidoidea</taxon>
        <taxon>Alloionematidae</taxon>
        <taxon>Rhabditophanes</taxon>
    </lineage>
</organism>
<evidence type="ECO:0000313" key="2">
    <source>
        <dbReference type="WBParaSite" id="RSKR_0001067400.1"/>
    </source>
</evidence>
<proteinExistence type="predicted"/>